<dbReference type="AlphaFoldDB" id="W4RTK2"/>
<dbReference type="InterPro" id="IPR052194">
    <property type="entry name" value="MESH1"/>
</dbReference>
<dbReference type="SUPFAM" id="SSF109604">
    <property type="entry name" value="HD-domain/PDEase-like"/>
    <property type="match status" value="1"/>
</dbReference>
<dbReference type="Gene3D" id="1.10.3210.10">
    <property type="entry name" value="Hypothetical protein af1432"/>
    <property type="match status" value="1"/>
</dbReference>
<keyword evidence="1" id="KW-0808">Transferase</keyword>
<dbReference type="Proteomes" id="UP000018949">
    <property type="component" value="Unassembled WGS sequence"/>
</dbReference>
<keyword evidence="1" id="KW-0418">Kinase</keyword>
<dbReference type="Pfam" id="PF13328">
    <property type="entry name" value="HD_4"/>
    <property type="match status" value="1"/>
</dbReference>
<gene>
    <name evidence="1" type="ORF">JCM21738_4394</name>
</gene>
<accession>W4RTK2</accession>
<dbReference type="PANTHER" id="PTHR46246:SF1">
    <property type="entry name" value="GUANOSINE-3',5'-BIS(DIPHOSPHATE) 3'-PYROPHOSPHOHYDROLASE MESH1"/>
    <property type="match status" value="1"/>
</dbReference>
<proteinExistence type="predicted"/>
<evidence type="ECO:0000313" key="2">
    <source>
        <dbReference type="Proteomes" id="UP000018949"/>
    </source>
</evidence>
<dbReference type="RefSeq" id="WP_369385770.1">
    <property type="nucleotide sequence ID" value="NZ_BAUW01000076.1"/>
</dbReference>
<dbReference type="eggNOG" id="COG0317">
    <property type="taxonomic scope" value="Bacteria"/>
</dbReference>
<organism evidence="1 2">
    <name type="scientific">Mesobacillus boroniphilus JCM 21738</name>
    <dbReference type="NCBI Taxonomy" id="1294265"/>
    <lineage>
        <taxon>Bacteria</taxon>
        <taxon>Bacillati</taxon>
        <taxon>Bacillota</taxon>
        <taxon>Bacilli</taxon>
        <taxon>Bacillales</taxon>
        <taxon>Bacillaceae</taxon>
        <taxon>Mesobacillus</taxon>
    </lineage>
</organism>
<dbReference type="GO" id="GO:0008893">
    <property type="term" value="F:guanosine-3',5'-bis(diphosphate) 3'-diphosphatase activity"/>
    <property type="evidence" value="ECO:0007669"/>
    <property type="project" value="TreeGrafter"/>
</dbReference>
<protein>
    <submittedName>
        <fullName evidence="1">GTP pyrophosphokinase</fullName>
    </submittedName>
</protein>
<dbReference type="EMBL" id="BAUW01000076">
    <property type="protein sequence ID" value="GAE47412.1"/>
    <property type="molecule type" value="Genomic_DNA"/>
</dbReference>
<reference evidence="1 2" key="1">
    <citation type="submission" date="2013-12" db="EMBL/GenBank/DDBJ databases">
        <title>NBRP : Genome information of microbial organism related human and environment.</title>
        <authorList>
            <person name="Hattori M."/>
            <person name="Oshima K."/>
            <person name="Inaba H."/>
            <person name="Suda W."/>
            <person name="Sakamoto M."/>
            <person name="Iino T."/>
            <person name="Kitahara M."/>
            <person name="Oshida Y."/>
            <person name="Iida T."/>
            <person name="Kudo T."/>
            <person name="Itoh T."/>
            <person name="Ahmed I."/>
            <person name="Ohkuma M."/>
        </authorList>
    </citation>
    <scope>NUCLEOTIDE SEQUENCE [LARGE SCALE GENOMIC DNA]</scope>
    <source>
        <strain evidence="1 2">JCM 21738</strain>
    </source>
</reference>
<dbReference type="GO" id="GO:0016301">
    <property type="term" value="F:kinase activity"/>
    <property type="evidence" value="ECO:0007669"/>
    <property type="project" value="UniProtKB-KW"/>
</dbReference>
<name>W4RTK2_9BACI</name>
<comment type="caution">
    <text evidence="1">The sequence shown here is derived from an EMBL/GenBank/DDBJ whole genome shotgun (WGS) entry which is preliminary data.</text>
</comment>
<evidence type="ECO:0000313" key="1">
    <source>
        <dbReference type="EMBL" id="GAE47412.1"/>
    </source>
</evidence>
<dbReference type="PANTHER" id="PTHR46246">
    <property type="entry name" value="GUANOSINE-3',5'-BIS(DIPHOSPHATE) 3'-PYROPHOSPHOHYDROLASE MESH1"/>
    <property type="match status" value="1"/>
</dbReference>
<keyword evidence="2" id="KW-1185">Reference proteome</keyword>
<sequence length="170" mass="20115">MILQKAGYRDEMVAAGILHDTVEDTDLTMEDIEREFGKEIARIVEGCSEPDKSLFWEERKEHTIEFLKTASEEIRVVACADKLHNVRSIREDVEQCGEEVWSRFKRERGQQEWYYRHVLKSLGHSSTFPLLEDLEMEIEQLFKRDKFSYNKYEFSVTKDAGLDKDDILDR</sequence>